<dbReference type="Proteomes" id="UP001432202">
    <property type="component" value="Chromosome"/>
</dbReference>
<dbReference type="InterPro" id="IPR019480">
    <property type="entry name" value="Dihydroorotate_DH_Fe-S-bd"/>
</dbReference>
<keyword evidence="3" id="KW-1185">Reference proteome</keyword>
<evidence type="ECO:0000259" key="1">
    <source>
        <dbReference type="Pfam" id="PF10418"/>
    </source>
</evidence>
<reference evidence="2 3" key="1">
    <citation type="submission" date="2024-02" db="EMBL/GenBank/DDBJ databases">
        <title>STSV induces naive adaptation in Sulfolobus.</title>
        <authorList>
            <person name="Xiang X."/>
            <person name="Song M."/>
        </authorList>
    </citation>
    <scope>NUCLEOTIDE SEQUENCE [LARGE SCALE GENOMIC DNA]</scope>
    <source>
        <strain evidence="2 3">RT2</strain>
    </source>
</reference>
<feature type="domain" description="Dihydroorotate dehydrogenase electron transfer subunit iron-sulphur cluster binding" evidence="1">
    <location>
        <begin position="172"/>
        <end position="201"/>
    </location>
</feature>
<dbReference type="InterPro" id="IPR006058">
    <property type="entry name" value="2Fe2S_fd_BS"/>
</dbReference>
<dbReference type="RefSeq" id="WP_338600503.1">
    <property type="nucleotide sequence ID" value="NZ_CP146016.1"/>
</dbReference>
<dbReference type="Pfam" id="PF10418">
    <property type="entry name" value="DHODB_Fe-S_bind"/>
    <property type="match status" value="1"/>
</dbReference>
<gene>
    <name evidence="2" type="ORF">V6M85_12090</name>
</gene>
<dbReference type="PANTHER" id="PTHR43513">
    <property type="entry name" value="DIHYDROOROTATE DEHYDROGENASE B (NAD(+)), ELECTRON TRANSFER SUBUNIT"/>
    <property type="match status" value="1"/>
</dbReference>
<dbReference type="GeneID" id="89337521"/>
<dbReference type="InterPro" id="IPR050353">
    <property type="entry name" value="PyrK_electron_transfer"/>
</dbReference>
<organism evidence="2 3">
    <name type="scientific">Sulfolobus tengchongensis</name>
    <dbReference type="NCBI Taxonomy" id="207809"/>
    <lineage>
        <taxon>Archaea</taxon>
        <taxon>Thermoproteota</taxon>
        <taxon>Thermoprotei</taxon>
        <taxon>Sulfolobales</taxon>
        <taxon>Sulfolobaceae</taxon>
        <taxon>Sulfolobus</taxon>
    </lineage>
</organism>
<evidence type="ECO:0000313" key="3">
    <source>
        <dbReference type="Proteomes" id="UP001432202"/>
    </source>
</evidence>
<evidence type="ECO:0000313" key="2">
    <source>
        <dbReference type="EMBL" id="WWQ60173.1"/>
    </source>
</evidence>
<sequence length="203" mass="22948">MTYYYDVIEKKRIIDQGIYEIKIANFSIHPKPGQFVSLVLPSESEIPLGIGDYDEFSKTLKLYIESEKLASRIGKRVILKGPMGKPLDFSGLRTIIGVAYGNLYHDLLYPLRFASKIGIRVLAKCVDCHIGYEEPKSLEEGDLIIVSMPLHLLHELNLPARKTLVYNRWVKMNCSLGVCGICEVKGKLVCVEGPFMRLEEVVD</sequence>
<dbReference type="InterPro" id="IPR017938">
    <property type="entry name" value="Riboflavin_synthase-like_b-brl"/>
</dbReference>
<accession>A0AAX4KZ53</accession>
<proteinExistence type="predicted"/>
<dbReference type="PROSITE" id="PS00197">
    <property type="entry name" value="2FE2S_FER_1"/>
    <property type="match status" value="1"/>
</dbReference>
<protein>
    <submittedName>
        <fullName evidence="2">2-polyprenylphenol hydroxylase</fullName>
    </submittedName>
</protein>
<dbReference type="EMBL" id="CP146016">
    <property type="protein sequence ID" value="WWQ60173.1"/>
    <property type="molecule type" value="Genomic_DNA"/>
</dbReference>
<name>A0AAX4KZ53_9CREN</name>
<dbReference type="SUPFAM" id="SSF63380">
    <property type="entry name" value="Riboflavin synthase domain-like"/>
    <property type="match status" value="1"/>
</dbReference>
<dbReference type="PANTHER" id="PTHR43513:SF3">
    <property type="entry name" value="DIHYDROOROTATE DEHYDROGENASE B (NAD(+)), ELECTRON TRANSFER SUBUNIT-RELATED"/>
    <property type="match status" value="1"/>
</dbReference>
<dbReference type="GO" id="GO:0051537">
    <property type="term" value="F:2 iron, 2 sulfur cluster binding"/>
    <property type="evidence" value="ECO:0007669"/>
    <property type="project" value="InterPro"/>
</dbReference>
<dbReference type="AlphaFoldDB" id="A0AAX4KZ53"/>